<evidence type="ECO:0000256" key="1">
    <source>
        <dbReference type="SAM" id="MobiDB-lite"/>
    </source>
</evidence>
<organism evidence="2 3">
    <name type="scientific">Aphis glycines</name>
    <name type="common">Soybean aphid</name>
    <dbReference type="NCBI Taxonomy" id="307491"/>
    <lineage>
        <taxon>Eukaryota</taxon>
        <taxon>Metazoa</taxon>
        <taxon>Ecdysozoa</taxon>
        <taxon>Arthropoda</taxon>
        <taxon>Hexapoda</taxon>
        <taxon>Insecta</taxon>
        <taxon>Pterygota</taxon>
        <taxon>Neoptera</taxon>
        <taxon>Paraneoptera</taxon>
        <taxon>Hemiptera</taxon>
        <taxon>Sternorrhyncha</taxon>
        <taxon>Aphidomorpha</taxon>
        <taxon>Aphidoidea</taxon>
        <taxon>Aphididae</taxon>
        <taxon>Aphidini</taxon>
        <taxon>Aphis</taxon>
        <taxon>Aphis</taxon>
    </lineage>
</organism>
<protein>
    <submittedName>
        <fullName evidence="2">Uncharacterized protein</fullName>
    </submittedName>
</protein>
<dbReference type="Proteomes" id="UP000475862">
    <property type="component" value="Unassembled WGS sequence"/>
</dbReference>
<keyword evidence="3" id="KW-1185">Reference proteome</keyword>
<dbReference type="AlphaFoldDB" id="A0A6G0U6L5"/>
<dbReference type="EMBL" id="VYZN01000001">
    <property type="protein sequence ID" value="KAE9544583.1"/>
    <property type="molecule type" value="Genomic_DNA"/>
</dbReference>
<name>A0A6G0U6L5_APHGL</name>
<accession>A0A6G0U6L5</accession>
<reference evidence="2 3" key="1">
    <citation type="submission" date="2019-08" db="EMBL/GenBank/DDBJ databases">
        <title>The genome of the soybean aphid Biotype 1, its phylome, world population structure and adaptation to the North American continent.</title>
        <authorList>
            <person name="Giordano R."/>
            <person name="Donthu R.K."/>
            <person name="Hernandez A.G."/>
            <person name="Wright C.L."/>
            <person name="Zimin A.V."/>
        </authorList>
    </citation>
    <scope>NUCLEOTIDE SEQUENCE [LARGE SCALE GENOMIC DNA]</scope>
    <source>
        <tissue evidence="2">Whole aphids</tissue>
    </source>
</reference>
<proteinExistence type="predicted"/>
<gene>
    <name evidence="2" type="ORF">AGLY_000125</name>
</gene>
<sequence>MEKQRNSSFKQLEVIWNRNSSTHKPKLLPELKGINIEDSVEKVKKSVKPLDVKINENKKEHVHNRVKRSLFQENKNEKVYKRSNPEELNKKLSKTFDYANNLRKRTYSISKKSQLNLFTQSPQIISNRKKIIRNQDAPIHKSKKCLFQTKSEFSSKNMVNDTSIIKSSCNMDLQNVHTKVFNCSKSPEIMSNRKRFIMYNNLDKTNISSYDNDKCLLPIVQEPEKLNIKYKNVNTHISKTNSVHSEDIIESSEKITSPIKKNKTNNKNRIHNKKTKINNYINENKVSECKTFDYGKSEMNLPKNVIQKSTEISTVSQNKFCNKINFDSIDIINTENILECPVTELNINSYCKEPKKSIIVSQEHQNPIPAESTIINDDNQRCYSDTSLTHSSLNTKEFSKNTVKECSKIFKPHRAKLFNQNEDNVISLIHSSEIDVIPATPEHESINVHDSIVQYSPETILNPYVPLIEVDQSPTTPHERNCQVLIQSVQTPPNVEHYNGTTLPNLFEPIASPIQSFVNELPFKIDVVESPRAHENDDIVFSPEINRRKSDNSPSSPNHFDSAKKRKKMCKDGLRGKFRDLINRKKSEARIREYEKSLSKSYKPKQGESTLLNVIEAWMEFNMIVLLCYYMKSDNDVQKVLVTLDNCSIKAAKNSIIRIYSPWLTIKSKVTDVLLFVGVIHAEVIEFSESITRPFKEKCTDANGLLTTVFQNKVVWKCNCSKDAACECLGELSVYNYLQYMMSH</sequence>
<evidence type="ECO:0000313" key="2">
    <source>
        <dbReference type="EMBL" id="KAE9544583.1"/>
    </source>
</evidence>
<feature type="region of interest" description="Disordered" evidence="1">
    <location>
        <begin position="538"/>
        <end position="569"/>
    </location>
</feature>
<evidence type="ECO:0000313" key="3">
    <source>
        <dbReference type="Proteomes" id="UP000475862"/>
    </source>
</evidence>
<dbReference type="OrthoDB" id="6623147at2759"/>
<comment type="caution">
    <text evidence="2">The sequence shown here is derived from an EMBL/GenBank/DDBJ whole genome shotgun (WGS) entry which is preliminary data.</text>
</comment>